<dbReference type="AlphaFoldDB" id="A0A0W0XSN0"/>
<gene>
    <name evidence="9" type="primary">helC_2</name>
    <name evidence="9" type="ORF">Lrub_2237</name>
</gene>
<comment type="similarity">
    <text evidence="2">Belongs to the outer membrane factor (OMF) (TC 1.B.17) family.</text>
</comment>
<sequence>MRLFLFYMMMIAHGCCAATAAKPLTFPEALQLAYRHNPELQVAIADVERLKGSVIQNGLLPNPSISLEAENIGGSGQYQGYESAETTLSVAQPIPLGHRLHYLRSAAHAGYVAGVARLSVKKMDIYSRVGMAYVDALYAAQWYSVTRKLTRLHQQIVSEIKRRNVAGAGTELDLRLAEIRFYEAKIRENRARREMFLAEAMLARVMGVKMKGHRPLTDRGLSHQTMQWRRIVEKMPESPVLKEKLLLLKARRAEITAVKKEVWPNLVVQLGGRHFSDDGNNAVVVSTSSQVPVFDRNQGRIAAAEAQYTQVLQEIKVLRLQLKQQLYQYLLEWEQNVYEAERVTRSLLPLARKAVKLAEEGYKQGRYTYLELSQALTMLYQEEKHYQQAHANYHKALIQMTGILGISTTRKRTC</sequence>
<keyword evidence="8" id="KW-0732">Signal</keyword>
<dbReference type="OrthoDB" id="9791261at2"/>
<dbReference type="Proteomes" id="UP000054608">
    <property type="component" value="Unassembled WGS sequence"/>
</dbReference>
<organism evidence="9 10">
    <name type="scientific">Legionella rubrilucens</name>
    <dbReference type="NCBI Taxonomy" id="458"/>
    <lineage>
        <taxon>Bacteria</taxon>
        <taxon>Pseudomonadati</taxon>
        <taxon>Pseudomonadota</taxon>
        <taxon>Gammaproteobacteria</taxon>
        <taxon>Legionellales</taxon>
        <taxon>Legionellaceae</taxon>
        <taxon>Legionella</taxon>
    </lineage>
</organism>
<name>A0A0W0XSN0_9GAMM</name>
<dbReference type="PANTHER" id="PTHR30026:SF20">
    <property type="entry name" value="OUTER MEMBRANE PROTEIN TOLC"/>
    <property type="match status" value="1"/>
</dbReference>
<dbReference type="GO" id="GO:1990281">
    <property type="term" value="C:efflux pump complex"/>
    <property type="evidence" value="ECO:0007669"/>
    <property type="project" value="TreeGrafter"/>
</dbReference>
<evidence type="ECO:0000256" key="6">
    <source>
        <dbReference type="ARBA" id="ARBA00023136"/>
    </source>
</evidence>
<keyword evidence="5" id="KW-0812">Transmembrane</keyword>
<keyword evidence="7" id="KW-0998">Cell outer membrane</keyword>
<comment type="subcellular location">
    <subcellularLocation>
        <location evidence="1">Cell outer membrane</location>
    </subcellularLocation>
</comment>
<evidence type="ECO:0000313" key="10">
    <source>
        <dbReference type="Proteomes" id="UP000054608"/>
    </source>
</evidence>
<dbReference type="InterPro" id="IPR003423">
    <property type="entry name" value="OMP_efflux"/>
</dbReference>
<feature type="chain" id="PRO_5006916895" evidence="8">
    <location>
        <begin position="21"/>
        <end position="414"/>
    </location>
</feature>
<evidence type="ECO:0000256" key="3">
    <source>
        <dbReference type="ARBA" id="ARBA00022448"/>
    </source>
</evidence>
<accession>A0A0W0XSN0</accession>
<evidence type="ECO:0000256" key="7">
    <source>
        <dbReference type="ARBA" id="ARBA00023237"/>
    </source>
</evidence>
<dbReference type="SUPFAM" id="SSF56954">
    <property type="entry name" value="Outer membrane efflux proteins (OEP)"/>
    <property type="match status" value="1"/>
</dbReference>
<keyword evidence="4" id="KW-1134">Transmembrane beta strand</keyword>
<dbReference type="GO" id="GO:0015288">
    <property type="term" value="F:porin activity"/>
    <property type="evidence" value="ECO:0007669"/>
    <property type="project" value="TreeGrafter"/>
</dbReference>
<dbReference type="EMBL" id="LNYT01000020">
    <property type="protein sequence ID" value="KTD47315.1"/>
    <property type="molecule type" value="Genomic_DNA"/>
</dbReference>
<evidence type="ECO:0000256" key="8">
    <source>
        <dbReference type="SAM" id="SignalP"/>
    </source>
</evidence>
<evidence type="ECO:0000256" key="5">
    <source>
        <dbReference type="ARBA" id="ARBA00022692"/>
    </source>
</evidence>
<comment type="caution">
    <text evidence="9">The sequence shown here is derived from an EMBL/GenBank/DDBJ whole genome shotgun (WGS) entry which is preliminary data.</text>
</comment>
<reference evidence="9 10" key="1">
    <citation type="submission" date="2015-11" db="EMBL/GenBank/DDBJ databases">
        <title>Genomic analysis of 38 Legionella species identifies large and diverse effector repertoires.</title>
        <authorList>
            <person name="Burstein D."/>
            <person name="Amaro F."/>
            <person name="Zusman T."/>
            <person name="Lifshitz Z."/>
            <person name="Cohen O."/>
            <person name="Gilbert J.A."/>
            <person name="Pupko T."/>
            <person name="Shuman H.A."/>
            <person name="Segal G."/>
        </authorList>
    </citation>
    <scope>NUCLEOTIDE SEQUENCE [LARGE SCALE GENOMIC DNA]</scope>
    <source>
        <strain evidence="9 10">WA-270A-C2</strain>
    </source>
</reference>
<feature type="signal peptide" evidence="8">
    <location>
        <begin position="1"/>
        <end position="20"/>
    </location>
</feature>
<evidence type="ECO:0000256" key="1">
    <source>
        <dbReference type="ARBA" id="ARBA00004442"/>
    </source>
</evidence>
<dbReference type="PANTHER" id="PTHR30026">
    <property type="entry name" value="OUTER MEMBRANE PROTEIN TOLC"/>
    <property type="match status" value="1"/>
</dbReference>
<dbReference type="PATRIC" id="fig|458.5.peg.2331"/>
<dbReference type="Pfam" id="PF02321">
    <property type="entry name" value="OEP"/>
    <property type="match status" value="2"/>
</dbReference>
<dbReference type="RefSeq" id="WP_058532192.1">
    <property type="nucleotide sequence ID" value="NZ_CAAAIN010000007.1"/>
</dbReference>
<evidence type="ECO:0000313" key="9">
    <source>
        <dbReference type="EMBL" id="KTD47315.1"/>
    </source>
</evidence>
<proteinExistence type="inferred from homology"/>
<dbReference type="STRING" id="458.Lrub_2237"/>
<evidence type="ECO:0000256" key="4">
    <source>
        <dbReference type="ARBA" id="ARBA00022452"/>
    </source>
</evidence>
<keyword evidence="6" id="KW-0472">Membrane</keyword>
<dbReference type="Gene3D" id="1.20.1600.10">
    <property type="entry name" value="Outer membrane efflux proteins (OEP)"/>
    <property type="match status" value="1"/>
</dbReference>
<keyword evidence="10" id="KW-1185">Reference proteome</keyword>
<dbReference type="GO" id="GO:0009279">
    <property type="term" value="C:cell outer membrane"/>
    <property type="evidence" value="ECO:0007669"/>
    <property type="project" value="UniProtKB-SubCell"/>
</dbReference>
<protein>
    <submittedName>
        <fullName evidence="9">HelC protein</fullName>
    </submittedName>
</protein>
<keyword evidence="3" id="KW-0813">Transport</keyword>
<evidence type="ECO:0000256" key="2">
    <source>
        <dbReference type="ARBA" id="ARBA00007613"/>
    </source>
</evidence>
<dbReference type="GO" id="GO:0015562">
    <property type="term" value="F:efflux transmembrane transporter activity"/>
    <property type="evidence" value="ECO:0007669"/>
    <property type="project" value="InterPro"/>
</dbReference>
<dbReference type="InterPro" id="IPR051906">
    <property type="entry name" value="TolC-like"/>
</dbReference>